<keyword evidence="7" id="KW-1185">Reference proteome</keyword>
<keyword evidence="4" id="KW-0462">Maltose metabolism</keyword>
<evidence type="ECO:0000256" key="3">
    <source>
        <dbReference type="ARBA" id="ARBA00023295"/>
    </source>
</evidence>
<dbReference type="FunFam" id="3.20.20.80:FF:000064">
    <property type="entry name" value="Oligo-1,6-glucosidase"/>
    <property type="match status" value="2"/>
</dbReference>
<dbReference type="Proteomes" id="UP000233524">
    <property type="component" value="Unassembled WGS sequence"/>
</dbReference>
<dbReference type="OrthoDB" id="1740265at2759"/>
<dbReference type="SMART" id="SM00642">
    <property type="entry name" value="Aamy"/>
    <property type="match status" value="1"/>
</dbReference>
<evidence type="ECO:0000313" key="7">
    <source>
        <dbReference type="Proteomes" id="UP000233524"/>
    </source>
</evidence>
<evidence type="ECO:0000256" key="1">
    <source>
        <dbReference type="ARBA" id="ARBA00008061"/>
    </source>
</evidence>
<dbReference type="PANTHER" id="PTHR10357">
    <property type="entry name" value="ALPHA-AMYLASE FAMILY MEMBER"/>
    <property type="match status" value="1"/>
</dbReference>
<dbReference type="GO" id="GO:0004574">
    <property type="term" value="F:oligo-1,6-glucosidase activity"/>
    <property type="evidence" value="ECO:0007669"/>
    <property type="project" value="TreeGrafter"/>
</dbReference>
<proteinExistence type="inferred from homology"/>
<name>A0A2N3NJ19_9PEZI</name>
<reference evidence="6 7" key="1">
    <citation type="journal article" date="2017" name="G3 (Bethesda)">
        <title>First Draft Genome Sequence of the Pathogenic Fungus Lomentospora prolificans (Formerly Scedosporium prolificans).</title>
        <authorList>
            <person name="Luo R."/>
            <person name="Zimin A."/>
            <person name="Workman R."/>
            <person name="Fan Y."/>
            <person name="Pertea G."/>
            <person name="Grossman N."/>
            <person name="Wear M.P."/>
            <person name="Jia B."/>
            <person name="Miller H."/>
            <person name="Casadevall A."/>
            <person name="Timp W."/>
            <person name="Zhang S.X."/>
            <person name="Salzberg S.L."/>
        </authorList>
    </citation>
    <scope>NUCLEOTIDE SEQUENCE [LARGE SCALE GENOMIC DNA]</scope>
    <source>
        <strain evidence="6 7">JHH-5317</strain>
    </source>
</reference>
<sequence length="651" mass="74690">MTQTSIVTNGINGAPNGINGGPNGINGAPNGINSAANGTNGVVPNGTNGLTTGGNIAITTADRRWWKEAVIYQIYPSSFCDTDGDGIGNINGVTSKLDYLKDLGVDVVWLTPIYESPQRDMGYDISNYRAIHKPYGTMEDVENLIAELKKRDMKLIMDLVVNHTSDQHPFFLESRSSTDNPKRNWYIWRKPRYDEQGNPQPPNNWACILDEANSAWTYDETTKEYYLSLFTPFQPDLNWENPDVRHGVHEILRFWIDKGVGGFRMDVINLISKNQDFADAEVLFPNRKYQCGSKHFATGPRLSEYLQEMKREVLSKHDLLTVGEMPFIKDENQILEIVKAEEGSLNMIFTFDLMSLDDVPGETKFSYRPWNVRDLSQIIEKMRRVITRRGWKTLYLENHDQPRSVSRFCDDSDEHRLAGTKLLCIMQTTLTGTLYVYQGEELGMRNIPASWGPEEYKDIESVNYWKYITSKYPPEAPERERARLFMRRKARDNSRTPMQWDTSPNAGFCAPDVKPWMRVNDDYPEFNAETQRKVGPASSACKNVSPYRFWQRALKIRKEHVDLFFYGEFEVIKNTHRNVFAFKRKGGEEVSVTILNFSSGEAEFKFPEGFVIENWLLGSYDSESTEKPKKGTIVLKPWEGLLGVGRWHLQG</sequence>
<dbReference type="GO" id="GO:0033934">
    <property type="term" value="F:glucan 1,4-alpha-maltotriohydrolase activity"/>
    <property type="evidence" value="ECO:0007669"/>
    <property type="project" value="TreeGrafter"/>
</dbReference>
<dbReference type="InterPro" id="IPR017853">
    <property type="entry name" value="GH"/>
</dbReference>
<evidence type="ECO:0000256" key="4">
    <source>
        <dbReference type="ARBA" id="ARBA00026248"/>
    </source>
</evidence>
<dbReference type="InterPro" id="IPR013780">
    <property type="entry name" value="Glyco_hydro_b"/>
</dbReference>
<keyword evidence="2" id="KW-0378">Hydrolase</keyword>
<evidence type="ECO:0000313" key="6">
    <source>
        <dbReference type="EMBL" id="PKS12446.1"/>
    </source>
</evidence>
<dbReference type="EMBL" id="NLAX01000003">
    <property type="protein sequence ID" value="PKS12446.1"/>
    <property type="molecule type" value="Genomic_DNA"/>
</dbReference>
<dbReference type="PANTHER" id="PTHR10357:SF232">
    <property type="entry name" value="GLYCOSYL HYDROLASE FAMILY 13 CATALYTIC DOMAIN-CONTAINING PROTEIN"/>
    <property type="match status" value="1"/>
</dbReference>
<dbReference type="GO" id="GO:0004575">
    <property type="term" value="F:sucrose alpha-glucosidase activity"/>
    <property type="evidence" value="ECO:0007669"/>
    <property type="project" value="TreeGrafter"/>
</dbReference>
<dbReference type="CDD" id="cd11333">
    <property type="entry name" value="AmyAc_SI_OligoGlu_DGase"/>
    <property type="match status" value="1"/>
</dbReference>
<dbReference type="VEuPathDB" id="FungiDB:jhhlp_000652"/>
<comment type="caution">
    <text evidence="6">The sequence shown here is derived from an EMBL/GenBank/DDBJ whole genome shotgun (WGS) entry which is preliminary data.</text>
</comment>
<comment type="similarity">
    <text evidence="1">Belongs to the glycosyl hydrolase 13 family.</text>
</comment>
<dbReference type="STRING" id="41688.A0A2N3NJ19"/>
<dbReference type="SUPFAM" id="SSF51445">
    <property type="entry name" value="(Trans)glycosidases"/>
    <property type="match status" value="1"/>
</dbReference>
<keyword evidence="3" id="KW-0326">Glycosidase</keyword>
<dbReference type="InterPro" id="IPR006047">
    <property type="entry name" value="GH13_cat_dom"/>
</dbReference>
<dbReference type="Gene3D" id="2.60.40.1180">
    <property type="entry name" value="Golgi alpha-mannosidase II"/>
    <property type="match status" value="1"/>
</dbReference>
<dbReference type="Gene3D" id="3.20.20.80">
    <property type="entry name" value="Glycosidases"/>
    <property type="match status" value="1"/>
</dbReference>
<protein>
    <recommendedName>
        <fullName evidence="5">Glycosyl hydrolase family 13 catalytic domain-containing protein</fullName>
    </recommendedName>
</protein>
<feature type="domain" description="Glycosyl hydrolase family 13 catalytic" evidence="5">
    <location>
        <begin position="73"/>
        <end position="495"/>
    </location>
</feature>
<evidence type="ECO:0000259" key="5">
    <source>
        <dbReference type="SMART" id="SM00642"/>
    </source>
</evidence>
<evidence type="ECO:0000256" key="2">
    <source>
        <dbReference type="ARBA" id="ARBA00022801"/>
    </source>
</evidence>
<organism evidence="6 7">
    <name type="scientific">Lomentospora prolificans</name>
    <dbReference type="NCBI Taxonomy" id="41688"/>
    <lineage>
        <taxon>Eukaryota</taxon>
        <taxon>Fungi</taxon>
        <taxon>Dikarya</taxon>
        <taxon>Ascomycota</taxon>
        <taxon>Pezizomycotina</taxon>
        <taxon>Sordariomycetes</taxon>
        <taxon>Hypocreomycetidae</taxon>
        <taxon>Microascales</taxon>
        <taxon>Microascaceae</taxon>
        <taxon>Lomentospora</taxon>
    </lineage>
</organism>
<dbReference type="InParanoid" id="A0A2N3NJ19"/>
<accession>A0A2N3NJ19</accession>
<dbReference type="GO" id="GO:0005987">
    <property type="term" value="P:sucrose catabolic process"/>
    <property type="evidence" value="ECO:0007669"/>
    <property type="project" value="TreeGrafter"/>
</dbReference>
<dbReference type="InterPro" id="IPR045857">
    <property type="entry name" value="O16G_dom_2"/>
</dbReference>
<gene>
    <name evidence="6" type="ORF">jhhlp_000652</name>
</gene>
<dbReference type="AlphaFoldDB" id="A0A2N3NJ19"/>
<dbReference type="GO" id="GO:0004556">
    <property type="term" value="F:alpha-amylase activity"/>
    <property type="evidence" value="ECO:0007669"/>
    <property type="project" value="TreeGrafter"/>
</dbReference>
<dbReference type="Gene3D" id="3.90.400.10">
    <property type="entry name" value="Oligo-1,6-glucosidase, Domain 2"/>
    <property type="match status" value="1"/>
</dbReference>
<dbReference type="GO" id="GO:0000025">
    <property type="term" value="P:maltose catabolic process"/>
    <property type="evidence" value="ECO:0007669"/>
    <property type="project" value="TreeGrafter"/>
</dbReference>
<dbReference type="Pfam" id="PF00128">
    <property type="entry name" value="Alpha-amylase"/>
    <property type="match status" value="1"/>
</dbReference>
<dbReference type="SUPFAM" id="SSF51011">
    <property type="entry name" value="Glycosyl hydrolase domain"/>
    <property type="match status" value="1"/>
</dbReference>